<dbReference type="AlphaFoldDB" id="A0A0C2WQU5"/>
<dbReference type="EMBL" id="KN818253">
    <property type="protein sequence ID" value="KIL64012.1"/>
    <property type="molecule type" value="Genomic_DNA"/>
</dbReference>
<dbReference type="InParanoid" id="A0A0C2WQU5"/>
<feature type="region of interest" description="Disordered" evidence="2">
    <location>
        <begin position="453"/>
        <end position="480"/>
    </location>
</feature>
<evidence type="ECO:0000313" key="4">
    <source>
        <dbReference type="Proteomes" id="UP000054549"/>
    </source>
</evidence>
<feature type="coiled-coil region" evidence="1">
    <location>
        <begin position="86"/>
        <end position="231"/>
    </location>
</feature>
<evidence type="ECO:0000256" key="1">
    <source>
        <dbReference type="SAM" id="Coils"/>
    </source>
</evidence>
<evidence type="ECO:0000313" key="3">
    <source>
        <dbReference type="EMBL" id="KIL64012.1"/>
    </source>
</evidence>
<keyword evidence="1" id="KW-0175">Coiled coil</keyword>
<gene>
    <name evidence="3" type="ORF">M378DRAFT_163723</name>
</gene>
<dbReference type="OrthoDB" id="3222645at2759"/>
<dbReference type="Proteomes" id="UP000054549">
    <property type="component" value="Unassembled WGS sequence"/>
</dbReference>
<organism evidence="3 4">
    <name type="scientific">Amanita muscaria (strain Koide BX008)</name>
    <dbReference type="NCBI Taxonomy" id="946122"/>
    <lineage>
        <taxon>Eukaryota</taxon>
        <taxon>Fungi</taxon>
        <taxon>Dikarya</taxon>
        <taxon>Basidiomycota</taxon>
        <taxon>Agaricomycotina</taxon>
        <taxon>Agaricomycetes</taxon>
        <taxon>Agaricomycetidae</taxon>
        <taxon>Agaricales</taxon>
        <taxon>Pluteineae</taxon>
        <taxon>Amanitaceae</taxon>
        <taxon>Amanita</taxon>
    </lineage>
</organism>
<protein>
    <submittedName>
        <fullName evidence="3">Uncharacterized protein</fullName>
    </submittedName>
</protein>
<name>A0A0C2WQU5_AMAMK</name>
<feature type="compositionally biased region" description="Basic and acidic residues" evidence="2">
    <location>
        <begin position="465"/>
        <end position="479"/>
    </location>
</feature>
<keyword evidence="4" id="KW-1185">Reference proteome</keyword>
<proteinExistence type="predicted"/>
<sequence length="521" mass="57986">MSSPFKPLCMLGVFGVVGIVGALGVIGPMRITESFWFQPLPQRQAIADGQRAFTDRQVTSDPEHAISATASVLSLGEEGSTSTGNIRTQTEEIERLKASLEELRQLLQEKGALESEVSRLHQLLEEKMMALEGAETSTGKIHEFKTKITIQTEEIKRLQANLEKEHQLLQDETAKLSSAEQRNAEKEEKIARLESEVAHLNHILEEKTTALSSAEETNQRQHEEIRQMKTARLPSTDGGTPLPPAVTNKADTISVAEVAELVMILNAQIEQASSLIMDSLFDQEMSSTGKELDIVWDELNDYIGPWLCNDLKRRSKELVVEPDPLIMQITLQTGLVNACSRIINDWNPPFWIDGLVFSRTYSSIEKANGQATADAWKALSRTHMTVLQSERQEANKRYLIEVLLRLITAVGGSLESGGILLSQYKEKVEDIVQKAVGLHKTVSEDITSMELATYTSPSDTPFDASKMEDTEGKESESRSSRVVCTVEMGLRCRKRDESERSREEWGVTMKSKVVLAATLEA</sequence>
<reference evidence="3 4" key="1">
    <citation type="submission" date="2014-04" db="EMBL/GenBank/DDBJ databases">
        <title>Evolutionary Origins and Diversification of the Mycorrhizal Mutualists.</title>
        <authorList>
            <consortium name="DOE Joint Genome Institute"/>
            <consortium name="Mycorrhizal Genomics Consortium"/>
            <person name="Kohler A."/>
            <person name="Kuo A."/>
            <person name="Nagy L.G."/>
            <person name="Floudas D."/>
            <person name="Copeland A."/>
            <person name="Barry K.W."/>
            <person name="Cichocki N."/>
            <person name="Veneault-Fourrey C."/>
            <person name="LaButti K."/>
            <person name="Lindquist E.A."/>
            <person name="Lipzen A."/>
            <person name="Lundell T."/>
            <person name="Morin E."/>
            <person name="Murat C."/>
            <person name="Riley R."/>
            <person name="Ohm R."/>
            <person name="Sun H."/>
            <person name="Tunlid A."/>
            <person name="Henrissat B."/>
            <person name="Grigoriev I.V."/>
            <person name="Hibbett D.S."/>
            <person name="Martin F."/>
        </authorList>
    </citation>
    <scope>NUCLEOTIDE SEQUENCE [LARGE SCALE GENOMIC DNA]</scope>
    <source>
        <strain evidence="3 4">Koide BX008</strain>
    </source>
</reference>
<dbReference type="HOGENOM" id="CLU_031481_0_0_1"/>
<evidence type="ECO:0000256" key="2">
    <source>
        <dbReference type="SAM" id="MobiDB-lite"/>
    </source>
</evidence>
<accession>A0A0C2WQU5</accession>